<feature type="domain" description="HTH cro/C1-type" evidence="1">
    <location>
        <begin position="33"/>
        <end position="67"/>
    </location>
</feature>
<dbReference type="SUPFAM" id="SSF47413">
    <property type="entry name" value="lambda repressor-like DNA-binding domains"/>
    <property type="match status" value="1"/>
</dbReference>
<dbReference type="AlphaFoldDB" id="A0A212KCF2"/>
<dbReference type="PROSITE" id="PS50943">
    <property type="entry name" value="HTH_CROC1"/>
    <property type="match status" value="1"/>
</dbReference>
<gene>
    <name evidence="2" type="ORF">KL86APRO_12560</name>
</gene>
<dbReference type="GO" id="GO:0003677">
    <property type="term" value="F:DNA binding"/>
    <property type="evidence" value="ECO:0007669"/>
    <property type="project" value="InterPro"/>
</dbReference>
<dbReference type="CDD" id="cd00093">
    <property type="entry name" value="HTH_XRE"/>
    <property type="match status" value="1"/>
</dbReference>
<dbReference type="InterPro" id="IPR010982">
    <property type="entry name" value="Lambda_DNA-bd_dom_sf"/>
</dbReference>
<reference evidence="2" key="1">
    <citation type="submission" date="2016-04" db="EMBL/GenBank/DDBJ databases">
        <authorList>
            <person name="Evans L.H."/>
            <person name="Alamgir A."/>
            <person name="Owens N."/>
            <person name="Weber N.D."/>
            <person name="Virtaneva K."/>
            <person name="Barbian K."/>
            <person name="Babar A."/>
            <person name="Rosenke K."/>
        </authorList>
    </citation>
    <scope>NUCLEOTIDE SEQUENCE</scope>
    <source>
        <strain evidence="2">86</strain>
    </source>
</reference>
<evidence type="ECO:0000259" key="1">
    <source>
        <dbReference type="PROSITE" id="PS50943"/>
    </source>
</evidence>
<evidence type="ECO:0000313" key="2">
    <source>
        <dbReference type="EMBL" id="SBW09288.1"/>
    </source>
</evidence>
<proteinExistence type="predicted"/>
<sequence length="164" mass="17839">MTEDLKPDDGFAERLRLAMGGETESAFAARCPDISRPLLRKYLAGSEPGLSKVVLLAAALGVSVEWLATGRGPMHPSGTPSGADVIDEELLGRVASRISEVYREENARIQPLQLVQMASRWYGDLIRHFAPEEREAGLKGMVIGLRRELRNPRDTGSASGKLLA</sequence>
<dbReference type="Gene3D" id="1.10.260.40">
    <property type="entry name" value="lambda repressor-like DNA-binding domains"/>
    <property type="match status" value="1"/>
</dbReference>
<name>A0A212KCF2_9PROT</name>
<dbReference type="InterPro" id="IPR001387">
    <property type="entry name" value="Cro/C1-type_HTH"/>
</dbReference>
<organism evidence="2">
    <name type="scientific">uncultured Alphaproteobacteria bacterium</name>
    <dbReference type="NCBI Taxonomy" id="91750"/>
    <lineage>
        <taxon>Bacteria</taxon>
        <taxon>Pseudomonadati</taxon>
        <taxon>Pseudomonadota</taxon>
        <taxon>Alphaproteobacteria</taxon>
        <taxon>environmental samples</taxon>
    </lineage>
</organism>
<accession>A0A212KCF2</accession>
<dbReference type="Pfam" id="PF01381">
    <property type="entry name" value="HTH_3"/>
    <property type="match status" value="1"/>
</dbReference>
<protein>
    <recommendedName>
        <fullName evidence="1">HTH cro/C1-type domain-containing protein</fullName>
    </recommendedName>
</protein>
<dbReference type="EMBL" id="FLUO01000001">
    <property type="protein sequence ID" value="SBW09288.1"/>
    <property type="molecule type" value="Genomic_DNA"/>
</dbReference>